<organism evidence="2 3">
    <name type="scientific">Antrodiella citrinella</name>
    <dbReference type="NCBI Taxonomy" id="2447956"/>
    <lineage>
        <taxon>Eukaryota</taxon>
        <taxon>Fungi</taxon>
        <taxon>Dikarya</taxon>
        <taxon>Basidiomycota</taxon>
        <taxon>Agaricomycotina</taxon>
        <taxon>Agaricomycetes</taxon>
        <taxon>Polyporales</taxon>
        <taxon>Steccherinaceae</taxon>
        <taxon>Antrodiella</taxon>
    </lineage>
</organism>
<dbReference type="EMBL" id="SGPM01000158">
    <property type="protein sequence ID" value="THH28785.1"/>
    <property type="molecule type" value="Genomic_DNA"/>
</dbReference>
<feature type="region of interest" description="Disordered" evidence="1">
    <location>
        <begin position="179"/>
        <end position="201"/>
    </location>
</feature>
<protein>
    <submittedName>
        <fullName evidence="2">Uncharacterized protein</fullName>
    </submittedName>
</protein>
<dbReference type="OrthoDB" id="2804509at2759"/>
<keyword evidence="3" id="KW-1185">Reference proteome</keyword>
<evidence type="ECO:0000313" key="3">
    <source>
        <dbReference type="Proteomes" id="UP000308730"/>
    </source>
</evidence>
<name>A0A4S4MSJ1_9APHY</name>
<reference evidence="2 3" key="1">
    <citation type="submission" date="2019-02" db="EMBL/GenBank/DDBJ databases">
        <title>Genome sequencing of the rare red list fungi Antrodiella citrinella (Flaviporus citrinellus).</title>
        <authorList>
            <person name="Buettner E."/>
            <person name="Kellner H."/>
        </authorList>
    </citation>
    <scope>NUCLEOTIDE SEQUENCE [LARGE SCALE GENOMIC DNA]</scope>
    <source>
        <strain evidence="2 3">DSM 108506</strain>
    </source>
</reference>
<sequence length="339" mass="36407">MSSDKSTSQDAGLAGYLATPPHWCIPQGLSPVPFASFPVPGSSSQYSHLHWQLEQSSSAQNEHESAMFDNVNAHHYYFPVASGSGPSQNPSYGPYYYYDDAPPHSPSNYDDMNYDSNHHGYDVSNVSLVATPPPVPDHTNMSPAASSSGSHFDTASSSSASFAISNVAQVSGTLHQYACGKQRRSRHDPGGGPSLYGHTETPQIGAHQDMELEMPQHSDEPLPIASPNSSALFGAVAEPAIPCHTQRRPSTTVSGPPEDIKQTTYQPSPPMAHLPYYREDARTQPEADSWSPSTKAHGPPPGEAEVQARHAYESSVLLLSQAQARMWRAAGRLSGSLGL</sequence>
<feature type="region of interest" description="Disordered" evidence="1">
    <location>
        <begin position="245"/>
        <end position="307"/>
    </location>
</feature>
<feature type="region of interest" description="Disordered" evidence="1">
    <location>
        <begin position="132"/>
        <end position="152"/>
    </location>
</feature>
<accession>A0A4S4MSJ1</accession>
<dbReference type="AlphaFoldDB" id="A0A4S4MSJ1"/>
<evidence type="ECO:0000256" key="1">
    <source>
        <dbReference type="SAM" id="MobiDB-lite"/>
    </source>
</evidence>
<gene>
    <name evidence="2" type="ORF">EUX98_g5406</name>
</gene>
<evidence type="ECO:0000313" key="2">
    <source>
        <dbReference type="EMBL" id="THH28785.1"/>
    </source>
</evidence>
<proteinExistence type="predicted"/>
<dbReference type="Proteomes" id="UP000308730">
    <property type="component" value="Unassembled WGS sequence"/>
</dbReference>
<feature type="compositionally biased region" description="Basic and acidic residues" evidence="1">
    <location>
        <begin position="276"/>
        <end position="285"/>
    </location>
</feature>
<comment type="caution">
    <text evidence="2">The sequence shown here is derived from an EMBL/GenBank/DDBJ whole genome shotgun (WGS) entry which is preliminary data.</text>
</comment>